<comment type="caution">
    <text evidence="2">The sequence shown here is derived from an EMBL/GenBank/DDBJ whole genome shotgun (WGS) entry which is preliminary data.</text>
</comment>
<evidence type="ECO:0000313" key="2">
    <source>
        <dbReference type="EMBL" id="KAJ8260628.1"/>
    </source>
</evidence>
<dbReference type="EMBL" id="JAFJMO010000012">
    <property type="protein sequence ID" value="KAJ8260628.1"/>
    <property type="molecule type" value="Genomic_DNA"/>
</dbReference>
<evidence type="ECO:0000256" key="1">
    <source>
        <dbReference type="SAM" id="MobiDB-lite"/>
    </source>
</evidence>
<proteinExistence type="predicted"/>
<reference evidence="2" key="1">
    <citation type="journal article" date="2023" name="Science">
        <title>Genome structures resolve the early diversification of teleost fishes.</title>
        <authorList>
            <person name="Parey E."/>
            <person name="Louis A."/>
            <person name="Montfort J."/>
            <person name="Bouchez O."/>
            <person name="Roques C."/>
            <person name="Iampietro C."/>
            <person name="Lluch J."/>
            <person name="Castinel A."/>
            <person name="Donnadieu C."/>
            <person name="Desvignes T."/>
            <person name="Floi Bucao C."/>
            <person name="Jouanno E."/>
            <person name="Wen M."/>
            <person name="Mejri S."/>
            <person name="Dirks R."/>
            <person name="Jansen H."/>
            <person name="Henkel C."/>
            <person name="Chen W.J."/>
            <person name="Zahm M."/>
            <person name="Cabau C."/>
            <person name="Klopp C."/>
            <person name="Thompson A.W."/>
            <person name="Robinson-Rechavi M."/>
            <person name="Braasch I."/>
            <person name="Lecointre G."/>
            <person name="Bobe J."/>
            <person name="Postlethwait J.H."/>
            <person name="Berthelot C."/>
            <person name="Roest Crollius H."/>
            <person name="Guiguen Y."/>
        </authorList>
    </citation>
    <scope>NUCLEOTIDE SEQUENCE</scope>
    <source>
        <strain evidence="2">Concon-B</strain>
    </source>
</reference>
<dbReference type="AlphaFoldDB" id="A0A9Q1HTR4"/>
<gene>
    <name evidence="2" type="ORF">COCON_G00163510</name>
</gene>
<feature type="region of interest" description="Disordered" evidence="1">
    <location>
        <begin position="31"/>
        <end position="68"/>
    </location>
</feature>
<name>A0A9Q1HTR4_CONCO</name>
<accession>A0A9Q1HTR4</accession>
<dbReference type="Proteomes" id="UP001152803">
    <property type="component" value="Unassembled WGS sequence"/>
</dbReference>
<organism evidence="2 3">
    <name type="scientific">Conger conger</name>
    <name type="common">Conger eel</name>
    <name type="synonym">Muraena conger</name>
    <dbReference type="NCBI Taxonomy" id="82655"/>
    <lineage>
        <taxon>Eukaryota</taxon>
        <taxon>Metazoa</taxon>
        <taxon>Chordata</taxon>
        <taxon>Craniata</taxon>
        <taxon>Vertebrata</taxon>
        <taxon>Euteleostomi</taxon>
        <taxon>Actinopterygii</taxon>
        <taxon>Neopterygii</taxon>
        <taxon>Teleostei</taxon>
        <taxon>Anguilliformes</taxon>
        <taxon>Congridae</taxon>
        <taxon>Conger</taxon>
    </lineage>
</organism>
<feature type="compositionally biased region" description="Polar residues" evidence="1">
    <location>
        <begin position="57"/>
        <end position="68"/>
    </location>
</feature>
<evidence type="ECO:0000313" key="3">
    <source>
        <dbReference type="Proteomes" id="UP001152803"/>
    </source>
</evidence>
<keyword evidence="3" id="KW-1185">Reference proteome</keyword>
<sequence length="68" mass="7191">MPGPFAGEEVRDHLVRDRASNKALACEPVHKHNDIRTQLGQGSISPPPAPGARDACSSPTWASRTGST</sequence>
<protein>
    <submittedName>
        <fullName evidence="2">Uncharacterized protein</fullName>
    </submittedName>
</protein>